<reference evidence="1 2" key="1">
    <citation type="submission" date="2013-10" db="EMBL/GenBank/DDBJ databases">
        <title>Whole Genome Shotgun Sequence of Pseudomonas taiwanensis SJ9.</title>
        <authorList>
            <person name="Hong S.-J."/>
            <person name="Shin J.-H."/>
        </authorList>
    </citation>
    <scope>NUCLEOTIDE SEQUENCE [LARGE SCALE GENOMIC DNA]</scope>
    <source>
        <strain evidence="1 2">SJ9</strain>
    </source>
</reference>
<evidence type="ECO:0000313" key="2">
    <source>
        <dbReference type="Proteomes" id="UP000018511"/>
    </source>
</evidence>
<sequence length="82" mass="9592">MIFRRSNCLQEFPRSINFAKTTTIQSSQTFLDHFTVVTHDKVPNSMPTQELFRARMKTIIKKEISNAIFSNIEPESIFSFTF</sequence>
<dbReference type="Proteomes" id="UP000018511">
    <property type="component" value="Unassembled WGS sequence"/>
</dbReference>
<comment type="caution">
    <text evidence="1">The sequence shown here is derived from an EMBL/GenBank/DDBJ whole genome shotgun (WGS) entry which is preliminary data.</text>
</comment>
<accession>V7DFP3</accession>
<evidence type="ECO:0000313" key="1">
    <source>
        <dbReference type="EMBL" id="ESW40463.1"/>
    </source>
</evidence>
<protein>
    <submittedName>
        <fullName evidence="1">Uncharacterized protein</fullName>
    </submittedName>
</protein>
<organism evidence="1 2">
    <name type="scientific">Pseudomonas taiwanensis SJ9</name>
    <dbReference type="NCBI Taxonomy" id="1388762"/>
    <lineage>
        <taxon>Bacteria</taxon>
        <taxon>Pseudomonadati</taxon>
        <taxon>Pseudomonadota</taxon>
        <taxon>Gammaproteobacteria</taxon>
        <taxon>Pseudomonadales</taxon>
        <taxon>Pseudomonadaceae</taxon>
        <taxon>Pseudomonas</taxon>
    </lineage>
</organism>
<dbReference type="AlphaFoldDB" id="V7DFP3"/>
<name>V7DFP3_9PSED</name>
<proteinExistence type="predicted"/>
<dbReference type="EMBL" id="AXUP01000060">
    <property type="protein sequence ID" value="ESW40463.1"/>
    <property type="molecule type" value="Genomic_DNA"/>
</dbReference>
<gene>
    <name evidence="1" type="ORF">O164_06185</name>
</gene>